<proteinExistence type="predicted"/>
<sequence length="147" mass="17723">MKLKVRNIFLEKIISILARENYVGFQLQNRDNLSSVFVTLDPKNFRFMKFNSFFVKLCEKFRSKKYFFPKLLETFKTLETSPKTINSKGLLKQEKKIWISKSQFKRFEFNFFILSDLEIIIYKFTKKNNIGNPNEWVMIKNTFDLSD</sequence>
<evidence type="ECO:0000313" key="1">
    <source>
        <dbReference type="EMBL" id="TBT99295.1"/>
    </source>
</evidence>
<name>A0A4Q9KXB3_9MICR</name>
<dbReference type="EMBL" id="PIXR01002073">
    <property type="protein sequence ID" value="TBT99295.1"/>
    <property type="molecule type" value="Genomic_DNA"/>
</dbReference>
<reference evidence="1 2" key="1">
    <citation type="submission" date="2017-12" db="EMBL/GenBank/DDBJ databases">
        <authorList>
            <person name="Pombert J.-F."/>
            <person name="Haag K.L."/>
            <person name="Ebert D."/>
        </authorList>
    </citation>
    <scope>NUCLEOTIDE SEQUENCE [LARGE SCALE GENOMIC DNA]</scope>
    <source>
        <strain evidence="1">IL-BN-2</strain>
    </source>
</reference>
<dbReference type="AlphaFoldDB" id="A0A4Q9KXB3"/>
<comment type="caution">
    <text evidence="1">The sequence shown here is derived from an EMBL/GenBank/DDBJ whole genome shotgun (WGS) entry which is preliminary data.</text>
</comment>
<gene>
    <name evidence="1" type="ORF">CWI39_2073p0020</name>
</gene>
<dbReference type="Proteomes" id="UP000293045">
    <property type="component" value="Unassembled WGS sequence"/>
</dbReference>
<organism evidence="1 2">
    <name type="scientific">Hamiltosporidium magnivora</name>
    <dbReference type="NCBI Taxonomy" id="148818"/>
    <lineage>
        <taxon>Eukaryota</taxon>
        <taxon>Fungi</taxon>
        <taxon>Fungi incertae sedis</taxon>
        <taxon>Microsporidia</taxon>
        <taxon>Dubosqiidae</taxon>
        <taxon>Hamiltosporidium</taxon>
    </lineage>
</organism>
<dbReference type="VEuPathDB" id="MicrosporidiaDB:CWI39_2073p0020"/>
<dbReference type="VEuPathDB" id="MicrosporidiaDB:CWI36_0760p0010"/>
<accession>A0A4Q9KXB3</accession>
<protein>
    <submittedName>
        <fullName evidence="1">Uncharacterized protein</fullName>
    </submittedName>
</protein>
<evidence type="ECO:0000313" key="2">
    <source>
        <dbReference type="Proteomes" id="UP000293045"/>
    </source>
</evidence>